<dbReference type="OrthoDB" id="1871252at2"/>
<name>A0A0M1NIG6_9BACL</name>
<dbReference type="AlphaFoldDB" id="A0A0M1NIG6"/>
<keyword evidence="1" id="KW-0175">Coiled coil</keyword>
<keyword evidence="2" id="KW-0648">Protein biosynthesis</keyword>
<evidence type="ECO:0000313" key="2">
    <source>
        <dbReference type="EMBL" id="KOR81971.1"/>
    </source>
</evidence>
<dbReference type="EMBL" id="LIUT01000005">
    <property type="protein sequence ID" value="KOR81971.1"/>
    <property type="molecule type" value="Genomic_DNA"/>
</dbReference>
<gene>
    <name evidence="2" type="ORF">AM231_20595</name>
</gene>
<protein>
    <submittedName>
        <fullName evidence="2">Transcription initiation factor TFIID</fullName>
    </submittedName>
</protein>
<keyword evidence="2" id="KW-0396">Initiation factor</keyword>
<proteinExistence type="predicted"/>
<comment type="caution">
    <text evidence="2">The sequence shown here is derived from an EMBL/GenBank/DDBJ whole genome shotgun (WGS) entry which is preliminary data.</text>
</comment>
<keyword evidence="3" id="KW-1185">Reference proteome</keyword>
<reference evidence="3" key="1">
    <citation type="submission" date="2015-08" db="EMBL/GenBank/DDBJ databases">
        <title>Genome sequencing project for genomic taxonomy and phylogenomics of Bacillus-like bacteria.</title>
        <authorList>
            <person name="Liu B."/>
            <person name="Wang J."/>
            <person name="Zhu Y."/>
            <person name="Liu G."/>
            <person name="Chen Q."/>
            <person name="Chen Z."/>
            <person name="Lan J."/>
            <person name="Che J."/>
            <person name="Ge C."/>
            <person name="Shi H."/>
            <person name="Pan Z."/>
            <person name="Liu X."/>
        </authorList>
    </citation>
    <scope>NUCLEOTIDE SEQUENCE [LARGE SCALE GENOMIC DNA]</scope>
    <source>
        <strain evidence="3">FJAT-22460</strain>
    </source>
</reference>
<dbReference type="RefSeq" id="WP_054404304.1">
    <property type="nucleotide sequence ID" value="NZ_LIUT01000005.1"/>
</dbReference>
<dbReference type="GO" id="GO:0003743">
    <property type="term" value="F:translation initiation factor activity"/>
    <property type="evidence" value="ECO:0007669"/>
    <property type="project" value="UniProtKB-KW"/>
</dbReference>
<feature type="coiled-coil region" evidence="1">
    <location>
        <begin position="474"/>
        <end position="501"/>
    </location>
</feature>
<dbReference type="PATRIC" id="fig|1705565.3.peg.34"/>
<sequence>MREILREYAAGYAKSEEQLTRMGDDQSVIHYPEVYLFIGDKTATAIEPIMEIHDRKWENSASVIYFHVGMEQGGRHASESTQASKASARLHQYRLPWPETGGTASKSMRKELHRNFYQDLHLLSELNQAIRRLSHQISDYGRSYSSFDRIHLSIITRVDDPCNVFIPEISLLAESIFQQSFKSVQMDLYALINEGEQIDSFGHASSLGVAFLRELELMQSRTYSFSAPLQVTEDGLTIPVAHPPSPLFDLVYVLSDKNERGITGYAGMQDIYDIICHVGLLKNRKQKEETYDGIRGIYNNTSFKSNIMTESGRQGFVSAGFARVKRPNEPIALTVLYHLYRGLLRRMKSGAESGIHECLSYFDLDPEAVAARVDRMLPGAEHLEGLKGMMSHPVSYAGLKQMNIREAEAALFGEGCRQFFHSNYEQEIQKRLGEMEASEELHVAIMRAMNGHRQIGCYQIVEWTADNAGTGILLEAVRSRIRDLRSLLKAEQDELDRYYEESVESQPFKRLLFRDKQNVRQFIRYFVGVVYQRRYELLRLQTELALYRQYESGLEQIHNHYKQQVNRLDQLELELLETAKSSIRTADDYIGQNLMEYYGLVTEELMQELESKRGQGIFFEERYVGNLSILTDAGTEPILANLIRVCERDLLTAEPFVQTFEEELLRRANVTIDYHNKQVLAKEDLFKVLYRMLDEHSVPLVRLLDYTQEHRYEEKYFFGDADSEFVRYAIRADEALRVYKLGIVHEKRSSGVEKLNLMGGFHLEDLMYYRNGRTYYETYTANGYEFHGIEPAMLPELR</sequence>
<evidence type="ECO:0000256" key="1">
    <source>
        <dbReference type="SAM" id="Coils"/>
    </source>
</evidence>
<organism evidence="2 3">
    <name type="scientific">Paenibacillus solani</name>
    <dbReference type="NCBI Taxonomy" id="1705565"/>
    <lineage>
        <taxon>Bacteria</taxon>
        <taxon>Bacillati</taxon>
        <taxon>Bacillota</taxon>
        <taxon>Bacilli</taxon>
        <taxon>Bacillales</taxon>
        <taxon>Paenibacillaceae</taxon>
        <taxon>Paenibacillus</taxon>
    </lineage>
</organism>
<dbReference type="Proteomes" id="UP000036932">
    <property type="component" value="Unassembled WGS sequence"/>
</dbReference>
<evidence type="ECO:0000313" key="3">
    <source>
        <dbReference type="Proteomes" id="UP000036932"/>
    </source>
</evidence>
<accession>A0A0M1NIG6</accession>